<dbReference type="Gene3D" id="3.40.50.300">
    <property type="entry name" value="P-loop containing nucleotide triphosphate hydrolases"/>
    <property type="match status" value="1"/>
</dbReference>
<organism evidence="1">
    <name type="scientific">uncultured organism</name>
    <dbReference type="NCBI Taxonomy" id="155900"/>
    <lineage>
        <taxon>unclassified sequences</taxon>
        <taxon>environmental samples</taxon>
    </lineage>
</organism>
<sequence>MELLEKPTVLIGSAGRTGTKFLGIQLGRIIEDAFSIHEADAIHLVNLQEDFYRIRLLGLTETVLGKLTRRTGTRNLSRRLLSHQISPQDAGRQLLTSRKRLHRKTDRQLIIESYGTLAAIFSAAPYAFKRWKGVGVVRDPRTWITSWEGHRTTKYGQGDRVQRFGLGRLSPEHLQRDSAIEVWPELSARERLAWYWATTTQILAEAETSFEAVRLYRFEDLFIDGHAIYDLVAFCADFGDRQFQYRDPAPFMNERINSSMRHGISDWRSWSDRDIFAVEFFCGRLMEVMGYSRDEAWMEAARRGYGRSPLARLSDNGGSLQHTPTIRPVE</sequence>
<proteinExistence type="predicted"/>
<accession>A0A5B8REI0</accession>
<evidence type="ECO:0000313" key="1">
    <source>
        <dbReference type="EMBL" id="QEA06956.1"/>
    </source>
</evidence>
<reference evidence="1" key="1">
    <citation type="submission" date="2019-06" db="EMBL/GenBank/DDBJ databases">
        <authorList>
            <person name="Murdoch R.W."/>
            <person name="Fathepure B."/>
        </authorList>
    </citation>
    <scope>NUCLEOTIDE SEQUENCE</scope>
</reference>
<dbReference type="AlphaFoldDB" id="A0A5B8REI0"/>
<dbReference type="EMBL" id="MN079187">
    <property type="protein sequence ID" value="QEA06956.1"/>
    <property type="molecule type" value="Genomic_DNA"/>
</dbReference>
<gene>
    <name evidence="1" type="ORF">KBTEX_03299</name>
</gene>
<evidence type="ECO:0008006" key="2">
    <source>
        <dbReference type="Google" id="ProtNLM"/>
    </source>
</evidence>
<dbReference type="SUPFAM" id="SSF52540">
    <property type="entry name" value="P-loop containing nucleoside triphosphate hydrolases"/>
    <property type="match status" value="1"/>
</dbReference>
<dbReference type="InterPro" id="IPR027417">
    <property type="entry name" value="P-loop_NTPase"/>
</dbReference>
<name>A0A5B8REI0_9ZZZZ</name>
<protein>
    <recommendedName>
        <fullName evidence="2">Sulfotransferase domain-containing protein</fullName>
    </recommendedName>
</protein>